<protein>
    <submittedName>
        <fullName evidence="1">Ribonuclease H-like protein</fullName>
    </submittedName>
</protein>
<comment type="caution">
    <text evidence="1">The sequence shown here is derived from an EMBL/GenBank/DDBJ whole genome shotgun (WGS) entry which is preliminary data.</text>
</comment>
<proteinExistence type="predicted"/>
<sequence length="628" mass="68963">MKRAKDFSTSTTSQSPAVPAAKKMKMTPPESSGEDPVSRDLGGQENGEWTKVERHKGKKHKKLEGKLNANPPRFLYSRGELLRRREAVGISDIRDLVLHLVTDAPPSSWVKVENPRSVQKVVTLLIPGLTPEVLSLPPLPTSATSNPHLPLEIPLPGPDSTDGVPFIGKTFSHACPTRAPGDQTRMHSVLSAFFQTPVSGDEKKRRMLERVTSERAQEKTPMRYLLTQEQMIENDYPVPSYIADVFEKPEGWRETPELSSNANSTEPRILSIDCEMCQTEDGKQLARVCIIDYASGIVVFDKMVKPTKPITDYLTRWSGITAEAMEGATTTFQEVQAQVLAMFSVSPTPVLLGHSLESDLKALKICHPLCIDTAVIFHHPRGRPLKPGLAWLTKKWCGRDIQNRGEGGHDPEEDARACLDLLKKKVANGPGYGEFKVDYESIFERMSRARNGVVSSAVVDHGNPASWHGSKATSTIACTTDQEVVEGLLSTVPSHTFTFGRLTALADAQGWITHKSSNEVAVDAVSPIESSDADVKAALSGLDSHLRQLYEALPPRTALIIFTGHSDPRQMAALNARKSAFENAVRSVKSSEELESDIRWTSADGRALEEAVEKAKRGLLFLGIKDAK</sequence>
<accession>A0ACB8UDQ2</accession>
<evidence type="ECO:0000313" key="2">
    <source>
        <dbReference type="Proteomes" id="UP001055072"/>
    </source>
</evidence>
<dbReference type="EMBL" id="MU274904">
    <property type="protein sequence ID" value="KAI0092376.1"/>
    <property type="molecule type" value="Genomic_DNA"/>
</dbReference>
<organism evidence="1 2">
    <name type="scientific">Irpex rosettiformis</name>
    <dbReference type="NCBI Taxonomy" id="378272"/>
    <lineage>
        <taxon>Eukaryota</taxon>
        <taxon>Fungi</taxon>
        <taxon>Dikarya</taxon>
        <taxon>Basidiomycota</taxon>
        <taxon>Agaricomycotina</taxon>
        <taxon>Agaricomycetes</taxon>
        <taxon>Polyporales</taxon>
        <taxon>Irpicaceae</taxon>
        <taxon>Irpex</taxon>
    </lineage>
</organism>
<name>A0ACB8UDQ2_9APHY</name>
<gene>
    <name evidence="1" type="ORF">BDY19DRAFT_929956</name>
</gene>
<keyword evidence="2" id="KW-1185">Reference proteome</keyword>
<evidence type="ECO:0000313" key="1">
    <source>
        <dbReference type="EMBL" id="KAI0092376.1"/>
    </source>
</evidence>
<dbReference type="Proteomes" id="UP001055072">
    <property type="component" value="Unassembled WGS sequence"/>
</dbReference>
<reference evidence="1" key="1">
    <citation type="journal article" date="2021" name="Environ. Microbiol.">
        <title>Gene family expansions and transcriptome signatures uncover fungal adaptations to wood decay.</title>
        <authorList>
            <person name="Hage H."/>
            <person name="Miyauchi S."/>
            <person name="Viragh M."/>
            <person name="Drula E."/>
            <person name="Min B."/>
            <person name="Chaduli D."/>
            <person name="Navarro D."/>
            <person name="Favel A."/>
            <person name="Norest M."/>
            <person name="Lesage-Meessen L."/>
            <person name="Balint B."/>
            <person name="Merenyi Z."/>
            <person name="de Eugenio L."/>
            <person name="Morin E."/>
            <person name="Martinez A.T."/>
            <person name="Baldrian P."/>
            <person name="Stursova M."/>
            <person name="Martinez M.J."/>
            <person name="Novotny C."/>
            <person name="Magnuson J.K."/>
            <person name="Spatafora J.W."/>
            <person name="Maurice S."/>
            <person name="Pangilinan J."/>
            <person name="Andreopoulos W."/>
            <person name="LaButti K."/>
            <person name="Hundley H."/>
            <person name="Na H."/>
            <person name="Kuo A."/>
            <person name="Barry K."/>
            <person name="Lipzen A."/>
            <person name="Henrissat B."/>
            <person name="Riley R."/>
            <person name="Ahrendt S."/>
            <person name="Nagy L.G."/>
            <person name="Grigoriev I.V."/>
            <person name="Martin F."/>
            <person name="Rosso M.N."/>
        </authorList>
    </citation>
    <scope>NUCLEOTIDE SEQUENCE</scope>
    <source>
        <strain evidence="1">CBS 384.51</strain>
    </source>
</reference>